<proteinExistence type="predicted"/>
<dbReference type="PANTHER" id="PTHR13318">
    <property type="entry name" value="PARTNER OF PAIRED, ISOFORM B-RELATED"/>
    <property type="match status" value="1"/>
</dbReference>
<sequence>MSDNSKKRRLIFNKFDFIPFEELCSFLVGGEMFNLLIVSKEIRVKVYKAGSCHAVVNSFEIGERLMATFPKISLHAPNSLKNINDLQLITLPRLTELSLCNSYYSQKTITDHSLKYLTNLTRLHFWLNVFSGDGLTHLRKIKSLSLYYNSSVKDVHMKGLTTLTELSLADCPISDLGLSYLPNLKRLNLENFWRNSITGIGLQALTQLTSLSLQYINNIAEIDLIRLTNLRSLEMRKCNLINDFLSSMTFLEKLTIRDHIDRGDMSFRKFNRLTSLEIIYNDTLSGKGLGYLTNLKHLVLRDTKLQGKYLRNLTNITNLEIGSNYKIEPKHLINLSSVRTLVLYLNKTIDDEMVQALKNVHVIKIVCNHKDDFAITLDAFRLLNKLKTVIVRNQFPIRYKKLFNERGIELLRY</sequence>
<organism evidence="1">
    <name type="scientific">Harvfovirus sp</name>
    <dbReference type="NCBI Taxonomy" id="2487768"/>
    <lineage>
        <taxon>Viruses</taxon>
        <taxon>Varidnaviria</taxon>
        <taxon>Bamfordvirae</taxon>
        <taxon>Nucleocytoviricota</taxon>
        <taxon>Megaviricetes</taxon>
        <taxon>Imitervirales</taxon>
        <taxon>Mimiviridae</taxon>
        <taxon>Klosneuvirinae</taxon>
    </lineage>
</organism>
<dbReference type="InterPro" id="IPR032675">
    <property type="entry name" value="LRR_dom_sf"/>
</dbReference>
<dbReference type="EMBL" id="MK072264">
    <property type="protein sequence ID" value="AYV81229.1"/>
    <property type="molecule type" value="Genomic_DNA"/>
</dbReference>
<protein>
    <recommendedName>
        <fullName evidence="2">Leucine-rich repeat protein</fullName>
    </recommendedName>
</protein>
<gene>
    <name evidence="1" type="ORF">Harvfovirus22_4</name>
</gene>
<name>A0A3G5A6Z4_9VIRU</name>
<evidence type="ECO:0000313" key="1">
    <source>
        <dbReference type="EMBL" id="AYV81229.1"/>
    </source>
</evidence>
<dbReference type="SUPFAM" id="SSF52047">
    <property type="entry name" value="RNI-like"/>
    <property type="match status" value="1"/>
</dbReference>
<reference evidence="1" key="1">
    <citation type="submission" date="2018-10" db="EMBL/GenBank/DDBJ databases">
        <title>Hidden diversity of soil giant viruses.</title>
        <authorList>
            <person name="Schulz F."/>
            <person name="Alteio L."/>
            <person name="Goudeau D."/>
            <person name="Ryan E.M."/>
            <person name="Malmstrom R.R."/>
            <person name="Blanchard J."/>
            <person name="Woyke T."/>
        </authorList>
    </citation>
    <scope>NUCLEOTIDE SEQUENCE</scope>
    <source>
        <strain evidence="1">HAV1</strain>
    </source>
</reference>
<accession>A0A3G5A6Z4</accession>
<evidence type="ECO:0008006" key="2">
    <source>
        <dbReference type="Google" id="ProtNLM"/>
    </source>
</evidence>
<dbReference type="GO" id="GO:0031146">
    <property type="term" value="P:SCF-dependent proteasomal ubiquitin-dependent protein catabolic process"/>
    <property type="evidence" value="ECO:0007669"/>
    <property type="project" value="TreeGrafter"/>
</dbReference>
<dbReference type="GO" id="GO:0019005">
    <property type="term" value="C:SCF ubiquitin ligase complex"/>
    <property type="evidence" value="ECO:0007669"/>
    <property type="project" value="TreeGrafter"/>
</dbReference>
<dbReference type="Gene3D" id="3.80.10.10">
    <property type="entry name" value="Ribonuclease Inhibitor"/>
    <property type="match status" value="2"/>
</dbReference>